<protein>
    <submittedName>
        <fullName evidence="2">Uncharacterized protein</fullName>
    </submittedName>
</protein>
<evidence type="ECO:0000256" key="1">
    <source>
        <dbReference type="SAM" id="MobiDB-lite"/>
    </source>
</evidence>
<gene>
    <name evidence="2" type="ORF">SAMN04488002_0168</name>
</gene>
<reference evidence="3" key="1">
    <citation type="submission" date="2016-10" db="EMBL/GenBank/DDBJ databases">
        <authorList>
            <person name="Varghese N."/>
            <person name="Submissions S."/>
        </authorList>
    </citation>
    <scope>NUCLEOTIDE SEQUENCE [LARGE SCALE GENOMIC DNA]</scope>
    <source>
        <strain evidence="3">DSM 26921</strain>
    </source>
</reference>
<dbReference type="EMBL" id="FOYO01000001">
    <property type="protein sequence ID" value="SFR32618.1"/>
    <property type="molecule type" value="Genomic_DNA"/>
</dbReference>
<feature type="region of interest" description="Disordered" evidence="1">
    <location>
        <begin position="90"/>
        <end position="109"/>
    </location>
</feature>
<organism evidence="2 3">
    <name type="scientific">Litoreibacter janthinus</name>
    <dbReference type="NCBI Taxonomy" id="670154"/>
    <lineage>
        <taxon>Bacteria</taxon>
        <taxon>Pseudomonadati</taxon>
        <taxon>Pseudomonadota</taxon>
        <taxon>Alphaproteobacteria</taxon>
        <taxon>Rhodobacterales</taxon>
        <taxon>Roseobacteraceae</taxon>
        <taxon>Litoreibacter</taxon>
    </lineage>
</organism>
<sequence length="163" mass="17843">MHPPAALWGYQGIFRRGAFLGALSAHSWPGGLLIYHEEEGGWDGRSSSTPLTLITFSARFPGLGHSLGHFGATVGVPRVAVRDVSKWARSHRYDRHPQQHPSRHPCSRSLPMVRARCRGGATFGRWEGSRTSRGSGCGQRRLSGHCCRGLNSGQCLLSDRSVQ</sequence>
<proteinExistence type="predicted"/>
<accession>A0A1I6FRU7</accession>
<keyword evidence="3" id="KW-1185">Reference proteome</keyword>
<evidence type="ECO:0000313" key="3">
    <source>
        <dbReference type="Proteomes" id="UP000199658"/>
    </source>
</evidence>
<name>A0A1I6FRU7_9RHOB</name>
<dbReference type="AlphaFoldDB" id="A0A1I6FRU7"/>
<dbReference type="Proteomes" id="UP000199658">
    <property type="component" value="Unassembled WGS sequence"/>
</dbReference>
<evidence type="ECO:0000313" key="2">
    <source>
        <dbReference type="EMBL" id="SFR32618.1"/>
    </source>
</evidence>